<comment type="caution">
    <text evidence="3">The sequence shown here is derived from an EMBL/GenBank/DDBJ whole genome shotgun (WGS) entry which is preliminary data.</text>
</comment>
<name>A0AA35QU21_GEOBA</name>
<feature type="region of interest" description="Disordered" evidence="1">
    <location>
        <begin position="60"/>
        <end position="156"/>
    </location>
</feature>
<accession>A0AA35QU21</accession>
<feature type="transmembrane region" description="Helical" evidence="2">
    <location>
        <begin position="164"/>
        <end position="188"/>
    </location>
</feature>
<dbReference type="SUPFAM" id="SSF57362">
    <property type="entry name" value="BPTI-like"/>
    <property type="match status" value="1"/>
</dbReference>
<dbReference type="InterPro" id="IPR036880">
    <property type="entry name" value="Kunitz_BPTI_sf"/>
</dbReference>
<evidence type="ECO:0000256" key="1">
    <source>
        <dbReference type="SAM" id="MobiDB-lite"/>
    </source>
</evidence>
<feature type="compositionally biased region" description="Low complexity" evidence="1">
    <location>
        <begin position="126"/>
        <end position="139"/>
    </location>
</feature>
<keyword evidence="2" id="KW-1133">Transmembrane helix</keyword>
<feature type="non-terminal residue" evidence="3">
    <location>
        <position position="1"/>
    </location>
</feature>
<feature type="compositionally biased region" description="Low complexity" evidence="1">
    <location>
        <begin position="103"/>
        <end position="114"/>
    </location>
</feature>
<evidence type="ECO:0000313" key="4">
    <source>
        <dbReference type="Proteomes" id="UP001174909"/>
    </source>
</evidence>
<evidence type="ECO:0000313" key="3">
    <source>
        <dbReference type="EMBL" id="CAI7990973.1"/>
    </source>
</evidence>
<protein>
    <recommendedName>
        <fullName evidence="5">BPTI/Kunitz inhibitor domain-containing protein</fullName>
    </recommendedName>
</protein>
<dbReference type="Gene3D" id="4.10.410.10">
    <property type="entry name" value="Pancreatic trypsin inhibitor Kunitz domain"/>
    <property type="match status" value="1"/>
</dbReference>
<dbReference type="GO" id="GO:0004867">
    <property type="term" value="F:serine-type endopeptidase inhibitor activity"/>
    <property type="evidence" value="ECO:0007669"/>
    <property type="project" value="InterPro"/>
</dbReference>
<evidence type="ECO:0008006" key="5">
    <source>
        <dbReference type="Google" id="ProtNLM"/>
    </source>
</evidence>
<dbReference type="AlphaFoldDB" id="A0AA35QU21"/>
<keyword evidence="2" id="KW-0812">Transmembrane</keyword>
<sequence length="243" mass="26383">NYICSDFELLDVWIYNSHQKRCHGLTFFVNCLERQPNMFDSEQDCINMCGRFSPFYSPPTEISTSSTSSSSSPSPTPPSPPRITETITAPPKSFTLAPTNVATPPSTTGSLPTTDHSGPTMDQSEPTTTAPTTDSISTIGSKPTDSETDSSSDLSDGPLTVFDMASIGVGALIVFLIGVMVIVIASFMHRRRKVLFSMRRGRQPPAIKSMSNPCTHQGNGRVVQFVNEDVNYSCSPTTSSYYV</sequence>
<dbReference type="Proteomes" id="UP001174909">
    <property type="component" value="Unassembled WGS sequence"/>
</dbReference>
<feature type="compositionally biased region" description="Low complexity" evidence="1">
    <location>
        <begin position="60"/>
        <end position="73"/>
    </location>
</feature>
<reference evidence="3" key="1">
    <citation type="submission" date="2023-03" db="EMBL/GenBank/DDBJ databases">
        <authorList>
            <person name="Steffen K."/>
            <person name="Cardenas P."/>
        </authorList>
    </citation>
    <scope>NUCLEOTIDE SEQUENCE</scope>
</reference>
<keyword evidence="4" id="KW-1185">Reference proteome</keyword>
<keyword evidence="2" id="KW-0472">Membrane</keyword>
<evidence type="ECO:0000256" key="2">
    <source>
        <dbReference type="SAM" id="Phobius"/>
    </source>
</evidence>
<organism evidence="3 4">
    <name type="scientific">Geodia barretti</name>
    <name type="common">Barrett's horny sponge</name>
    <dbReference type="NCBI Taxonomy" id="519541"/>
    <lineage>
        <taxon>Eukaryota</taxon>
        <taxon>Metazoa</taxon>
        <taxon>Porifera</taxon>
        <taxon>Demospongiae</taxon>
        <taxon>Heteroscleromorpha</taxon>
        <taxon>Tetractinellida</taxon>
        <taxon>Astrophorina</taxon>
        <taxon>Geodiidae</taxon>
        <taxon>Geodia</taxon>
    </lineage>
</organism>
<proteinExistence type="predicted"/>
<gene>
    <name evidence="3" type="ORF">GBAR_LOCUS603</name>
</gene>
<feature type="compositionally biased region" description="Polar residues" evidence="1">
    <location>
        <begin position="115"/>
        <end position="125"/>
    </location>
</feature>
<dbReference type="EMBL" id="CASHTH010000098">
    <property type="protein sequence ID" value="CAI7990973.1"/>
    <property type="molecule type" value="Genomic_DNA"/>
</dbReference>